<sequence>MATTNSRPIPHLEEVVKSYTLNAASNAWRETCADSLSLRNMRI</sequence>
<proteinExistence type="predicted"/>
<dbReference type="Proteomes" id="UP000267078">
    <property type="component" value="Unassembled WGS sequence"/>
</dbReference>
<evidence type="ECO:0000313" key="2">
    <source>
        <dbReference type="Proteomes" id="UP000267078"/>
    </source>
</evidence>
<gene>
    <name evidence="1" type="ORF">ALP21_200250</name>
</gene>
<dbReference type="AlphaFoldDB" id="A0A7Z6URI4"/>
<dbReference type="EMBL" id="RBUI01000179">
    <property type="protein sequence ID" value="RMU83252.1"/>
    <property type="molecule type" value="Genomic_DNA"/>
</dbReference>
<comment type="caution">
    <text evidence="1">The sequence shown here is derived from an EMBL/GenBank/DDBJ whole genome shotgun (WGS) entry which is preliminary data.</text>
</comment>
<name>A0A7Z6URI4_PSESH</name>
<protein>
    <submittedName>
        <fullName evidence="1">Uncharacterized protein</fullName>
    </submittedName>
</protein>
<accession>A0A7Z6URI4</accession>
<organism evidence="1 2">
    <name type="scientific">Pseudomonas savastanoi pv. phaseolicola</name>
    <name type="common">Pseudomonas syringae pv. phaseolicola</name>
    <dbReference type="NCBI Taxonomy" id="319"/>
    <lineage>
        <taxon>Bacteria</taxon>
        <taxon>Pseudomonadati</taxon>
        <taxon>Pseudomonadota</taxon>
        <taxon>Gammaproteobacteria</taxon>
        <taxon>Pseudomonadales</taxon>
        <taxon>Pseudomonadaceae</taxon>
        <taxon>Pseudomonas</taxon>
    </lineage>
</organism>
<evidence type="ECO:0000313" key="1">
    <source>
        <dbReference type="EMBL" id="RMU83252.1"/>
    </source>
</evidence>
<reference evidence="1 2" key="1">
    <citation type="submission" date="2018-08" db="EMBL/GenBank/DDBJ databases">
        <title>Recombination of ecologically and evolutionarily significant loci maintains genetic cohesion in the Pseudomonas syringae species complex.</title>
        <authorList>
            <person name="Dillon M."/>
            <person name="Thakur S."/>
            <person name="Almeida R.N.D."/>
            <person name="Weir B.S."/>
            <person name="Guttman D.S."/>
        </authorList>
    </citation>
    <scope>NUCLEOTIDE SEQUENCE [LARGE SCALE GENOMIC DNA]</scope>
    <source>
        <strain evidence="1 2">1449B</strain>
    </source>
</reference>